<dbReference type="Pfam" id="PF11013">
    <property type="entry name" value="DUF2851"/>
    <property type="match status" value="1"/>
</dbReference>
<gene>
    <name evidence="1" type="ORF">EAX61_07085</name>
</gene>
<organism evidence="1 2">
    <name type="scientific">Dokdonia sinensis</name>
    <dbReference type="NCBI Taxonomy" id="2479847"/>
    <lineage>
        <taxon>Bacteria</taxon>
        <taxon>Pseudomonadati</taxon>
        <taxon>Bacteroidota</taxon>
        <taxon>Flavobacteriia</taxon>
        <taxon>Flavobacteriales</taxon>
        <taxon>Flavobacteriaceae</taxon>
        <taxon>Dokdonia</taxon>
    </lineage>
</organism>
<dbReference type="AlphaFoldDB" id="A0A3M0GHN7"/>
<evidence type="ECO:0000313" key="1">
    <source>
        <dbReference type="EMBL" id="RMB60579.1"/>
    </source>
</evidence>
<dbReference type="RefSeq" id="WP_121916981.1">
    <property type="nucleotide sequence ID" value="NZ_REFV01000005.1"/>
</dbReference>
<keyword evidence="2" id="KW-1185">Reference proteome</keyword>
<name>A0A3M0GHN7_9FLAO</name>
<sequence length="425" mass="49557">MQEDFLHYVWKFKKYAFAKAHTTSNLPITLVQVGHHNTLAGPDFFNAKLHIADQLWAGNVEIHLKSSDWYAHRHEEDPAYENVILHVVWEHDVDVFRKDNTPIPTLELKHFVSKEALHNYQELFANQKSKWINCEEDLAQVPSYTQENWLERLYFERLSRKTEHIKTILESLNNDWEATLFTMLARNFGTKVNGASFESIAQSLNFSIVRKCANEPFRLEALLFGLGGLLPEDTTDSYALQLETEYEFLKHKHNLNNGGVMPVQFFKLRPDNFPTIRLSQLAQLYFTHSYLFQKLMTTSSVKEIYELFAVQASPYFDTHFSFGTQQKKRAKKLTKSFIDLIIINTIIPLRFYYAQHQGKDENELILEMIQSIKPEQNTIIKKFNTLRPKATNAQETQALIELKANYCDPNRCLQCGIGNWLLGRN</sequence>
<reference evidence="1 2" key="1">
    <citation type="submission" date="2018-10" db="EMBL/GenBank/DDBJ databases">
        <title>Dokdonia luteus sp. nov., isolated from sea water.</title>
        <authorList>
            <person name="Zhou L.Y."/>
            <person name="Du Z.J."/>
        </authorList>
    </citation>
    <scope>NUCLEOTIDE SEQUENCE [LARGE SCALE GENOMIC DNA]</scope>
    <source>
        <strain evidence="1 2">SH27</strain>
    </source>
</reference>
<comment type="caution">
    <text evidence="1">The sequence shown here is derived from an EMBL/GenBank/DDBJ whole genome shotgun (WGS) entry which is preliminary data.</text>
</comment>
<protein>
    <submittedName>
        <fullName evidence="1">DUF2851 family protein</fullName>
    </submittedName>
</protein>
<proteinExistence type="predicted"/>
<accession>A0A3M0GHN7</accession>
<dbReference type="Proteomes" id="UP000281985">
    <property type="component" value="Unassembled WGS sequence"/>
</dbReference>
<evidence type="ECO:0000313" key="2">
    <source>
        <dbReference type="Proteomes" id="UP000281985"/>
    </source>
</evidence>
<dbReference type="InterPro" id="IPR021272">
    <property type="entry name" value="DUF2851"/>
</dbReference>
<dbReference type="EMBL" id="REFV01000005">
    <property type="protein sequence ID" value="RMB60579.1"/>
    <property type="molecule type" value="Genomic_DNA"/>
</dbReference>
<dbReference type="OrthoDB" id="1005072at2"/>